<dbReference type="AlphaFoldDB" id="A0A2G8RZ86"/>
<feature type="region of interest" description="Disordered" evidence="1">
    <location>
        <begin position="163"/>
        <end position="189"/>
    </location>
</feature>
<sequence>MPTARPPTTHCTHHVPYAQLARPSTGAPLHPRAPPPPERPSVARAPHPPRAHPLSTLSSVHLPPNPLPAHWAPYPSHWSPTNCGILTFLALPTASFSGIRILTRDASTPNSKVQGLAYKGAELFQVNEDDEHNSLDAAFVDIIVNTLPTTVSDDVNHRVLQREATTDISAPRASSPPSGSGAKPGPERRSFRDKVIALYTSLFF</sequence>
<evidence type="ECO:0000256" key="1">
    <source>
        <dbReference type="SAM" id="MobiDB-lite"/>
    </source>
</evidence>
<dbReference type="Proteomes" id="UP000230002">
    <property type="component" value="Unassembled WGS sequence"/>
</dbReference>
<gene>
    <name evidence="2" type="ORF">GSI_11096</name>
</gene>
<evidence type="ECO:0000313" key="3">
    <source>
        <dbReference type="Proteomes" id="UP000230002"/>
    </source>
</evidence>
<feature type="compositionally biased region" description="Low complexity" evidence="1">
    <location>
        <begin position="169"/>
        <end position="184"/>
    </location>
</feature>
<accession>A0A2G8RZ86</accession>
<comment type="caution">
    <text evidence="2">The sequence shown here is derived from an EMBL/GenBank/DDBJ whole genome shotgun (WGS) entry which is preliminary data.</text>
</comment>
<proteinExistence type="predicted"/>
<dbReference type="EMBL" id="AYKW01000036">
    <property type="protein sequence ID" value="PIL26833.1"/>
    <property type="molecule type" value="Genomic_DNA"/>
</dbReference>
<evidence type="ECO:0000313" key="2">
    <source>
        <dbReference type="EMBL" id="PIL26833.1"/>
    </source>
</evidence>
<reference evidence="2 3" key="1">
    <citation type="journal article" date="2015" name="Sci. Rep.">
        <title>Chromosome-level genome map provides insights into diverse defense mechanisms in the medicinal fungus Ganoderma sinense.</title>
        <authorList>
            <person name="Zhu Y."/>
            <person name="Xu J."/>
            <person name="Sun C."/>
            <person name="Zhou S."/>
            <person name="Xu H."/>
            <person name="Nelson D.R."/>
            <person name="Qian J."/>
            <person name="Song J."/>
            <person name="Luo H."/>
            <person name="Xiang L."/>
            <person name="Li Y."/>
            <person name="Xu Z."/>
            <person name="Ji A."/>
            <person name="Wang L."/>
            <person name="Lu S."/>
            <person name="Hayward A."/>
            <person name="Sun W."/>
            <person name="Li X."/>
            <person name="Schwartz D.C."/>
            <person name="Wang Y."/>
            <person name="Chen S."/>
        </authorList>
    </citation>
    <scope>NUCLEOTIDE SEQUENCE [LARGE SCALE GENOMIC DNA]</scope>
    <source>
        <strain evidence="2 3">ZZ0214-1</strain>
    </source>
</reference>
<name>A0A2G8RZ86_9APHY</name>
<organism evidence="2 3">
    <name type="scientific">Ganoderma sinense ZZ0214-1</name>
    <dbReference type="NCBI Taxonomy" id="1077348"/>
    <lineage>
        <taxon>Eukaryota</taxon>
        <taxon>Fungi</taxon>
        <taxon>Dikarya</taxon>
        <taxon>Basidiomycota</taxon>
        <taxon>Agaricomycotina</taxon>
        <taxon>Agaricomycetes</taxon>
        <taxon>Polyporales</taxon>
        <taxon>Polyporaceae</taxon>
        <taxon>Ganoderma</taxon>
    </lineage>
</organism>
<protein>
    <submittedName>
        <fullName evidence="2">Uncharacterized protein</fullName>
    </submittedName>
</protein>
<feature type="region of interest" description="Disordered" evidence="1">
    <location>
        <begin position="22"/>
        <end position="60"/>
    </location>
</feature>
<keyword evidence="3" id="KW-1185">Reference proteome</keyword>